<evidence type="ECO:0000256" key="4">
    <source>
        <dbReference type="ARBA" id="ARBA00023204"/>
    </source>
</evidence>
<dbReference type="PANTHER" id="PTHR12132:SF1">
    <property type="entry name" value="DNA REPAIR PROTEIN RAD52 HOMOLOG"/>
    <property type="match status" value="1"/>
</dbReference>
<protein>
    <submittedName>
        <fullName evidence="6">Uncharacterized protein</fullName>
    </submittedName>
</protein>
<feature type="compositionally biased region" description="Low complexity" evidence="5">
    <location>
        <begin position="39"/>
        <end position="53"/>
    </location>
</feature>
<feature type="region of interest" description="Disordered" evidence="5">
    <location>
        <begin position="423"/>
        <end position="538"/>
    </location>
</feature>
<dbReference type="GO" id="GO:0045002">
    <property type="term" value="P:double-strand break repair via single-strand annealing"/>
    <property type="evidence" value="ECO:0007669"/>
    <property type="project" value="TreeGrafter"/>
</dbReference>
<feature type="compositionally biased region" description="Polar residues" evidence="5">
    <location>
        <begin position="486"/>
        <end position="507"/>
    </location>
</feature>
<evidence type="ECO:0000256" key="2">
    <source>
        <dbReference type="ARBA" id="ARBA00022763"/>
    </source>
</evidence>
<comment type="caution">
    <text evidence="6">The sequence shown here is derived from an EMBL/GenBank/DDBJ whole genome shotgun (WGS) entry which is preliminary data.</text>
</comment>
<reference evidence="6" key="1">
    <citation type="submission" date="2023-11" db="EMBL/GenBank/DDBJ databases">
        <authorList>
            <person name="De Vega J J."/>
            <person name="De Vega J J."/>
        </authorList>
    </citation>
    <scope>NUCLEOTIDE SEQUENCE</scope>
</reference>
<dbReference type="InterPro" id="IPR041247">
    <property type="entry name" value="Rad52_fam"/>
</dbReference>
<sequence length="538" mass="56777">MAGLLSGHLVNAYEASGSRMNRSASSPIVTMGMNTKTRSSAPSHQQPQSASSSTHNVASASTSPHPADMTMHHDLTASTSMAGDGLMSFDSDMHGHGRFSTSDFGGGPDDGGFAGGGFGGGEYGGGGPPPNTHTFSASTYDRLSLLQTKLNQKLGPEYISTRPGPSGGPKLTYAEGWKIINVANEVFGFSGWSSSIRSLQTDYVDWNAETRRCSAGVTCVMRVTLREGVWHEDVGYGLIDNAKGRGVALDKCKKEAVTDALKRTLRTFGNLTGNCLYDKNYTAEVNKIKPVPVKFDQDDLYRPPVRVKPEPLPQPAKPNATSTPARPIPVPPQAQAPPSAHAHAHARPQAHVPAHGQGQAHTPVQAQAQGPARAPANPMVAAQDVKPEDTAYDEGFEFDDDDEFLSRVDLGDADFGRPIEYDEGNSVLSAGGGAKEEIPSPVPPQVAMPPPPLPQPQPAHHGPMGLGRTGSVAPPPKFNRERAIATLNQASASRVGDPSNSTSTVRNTPAVKRPTSGGQFTFPPGMQNPLKRGPEALA</sequence>
<dbReference type="Proteomes" id="UP001295794">
    <property type="component" value="Unassembled WGS sequence"/>
</dbReference>
<dbReference type="GO" id="GO:0000724">
    <property type="term" value="P:double-strand break repair via homologous recombination"/>
    <property type="evidence" value="ECO:0007669"/>
    <property type="project" value="TreeGrafter"/>
</dbReference>
<evidence type="ECO:0000256" key="5">
    <source>
        <dbReference type="SAM" id="MobiDB-lite"/>
    </source>
</evidence>
<keyword evidence="3" id="KW-0233">DNA recombination</keyword>
<evidence type="ECO:0000256" key="3">
    <source>
        <dbReference type="ARBA" id="ARBA00023172"/>
    </source>
</evidence>
<dbReference type="GO" id="GO:0006312">
    <property type="term" value="P:mitotic recombination"/>
    <property type="evidence" value="ECO:0007669"/>
    <property type="project" value="TreeGrafter"/>
</dbReference>
<keyword evidence="4" id="KW-0234">DNA repair</keyword>
<dbReference type="GO" id="GO:0003697">
    <property type="term" value="F:single-stranded DNA binding"/>
    <property type="evidence" value="ECO:0007669"/>
    <property type="project" value="UniProtKB-ARBA"/>
</dbReference>
<dbReference type="SUPFAM" id="SSF54768">
    <property type="entry name" value="dsRNA-binding domain-like"/>
    <property type="match status" value="1"/>
</dbReference>
<keyword evidence="2" id="KW-0227">DNA damage</keyword>
<feature type="compositionally biased region" description="Pro residues" evidence="5">
    <location>
        <begin position="440"/>
        <end position="457"/>
    </location>
</feature>
<proteinExistence type="inferred from homology"/>
<feature type="compositionally biased region" description="Polar residues" evidence="5">
    <location>
        <begin position="54"/>
        <end position="64"/>
    </location>
</feature>
<comment type="similarity">
    <text evidence="1">Belongs to the RAD52 family.</text>
</comment>
<feature type="region of interest" description="Disordered" evidence="5">
    <location>
        <begin position="33"/>
        <end position="71"/>
    </location>
</feature>
<feature type="region of interest" description="Disordered" evidence="5">
    <location>
        <begin position="100"/>
        <end position="136"/>
    </location>
</feature>
<dbReference type="EMBL" id="CAVNYO010000007">
    <property type="protein sequence ID" value="CAK5262076.1"/>
    <property type="molecule type" value="Genomic_DNA"/>
</dbReference>
<dbReference type="InterPro" id="IPR007232">
    <property type="entry name" value="Rad52_Rad59_Rad22"/>
</dbReference>
<evidence type="ECO:0000256" key="1">
    <source>
        <dbReference type="ARBA" id="ARBA00006638"/>
    </source>
</evidence>
<feature type="compositionally biased region" description="Pro residues" evidence="5">
    <location>
        <begin position="326"/>
        <end position="335"/>
    </location>
</feature>
<dbReference type="PANTHER" id="PTHR12132">
    <property type="entry name" value="DNA REPAIR AND RECOMBINATION PROTEIN RAD52, RAD59"/>
    <property type="match status" value="1"/>
</dbReference>
<name>A0AAD2JU76_9AGAR</name>
<dbReference type="Gene3D" id="3.30.390.80">
    <property type="entry name" value="DNA repair protein Rad52/59/22"/>
    <property type="match status" value="1"/>
</dbReference>
<dbReference type="GO" id="GO:0005634">
    <property type="term" value="C:nucleus"/>
    <property type="evidence" value="ECO:0007669"/>
    <property type="project" value="TreeGrafter"/>
</dbReference>
<dbReference type="AlphaFoldDB" id="A0AAD2JU76"/>
<evidence type="ECO:0000313" key="6">
    <source>
        <dbReference type="EMBL" id="CAK5262076.1"/>
    </source>
</evidence>
<feature type="region of interest" description="Disordered" evidence="5">
    <location>
        <begin position="300"/>
        <end position="379"/>
    </location>
</feature>
<evidence type="ECO:0000313" key="7">
    <source>
        <dbReference type="Proteomes" id="UP001295794"/>
    </source>
</evidence>
<accession>A0AAD2JU76</accession>
<feature type="compositionally biased region" description="Low complexity" evidence="5">
    <location>
        <begin position="363"/>
        <end position="376"/>
    </location>
</feature>
<dbReference type="InterPro" id="IPR042525">
    <property type="entry name" value="Rad52_Rad59_Rad22_sf"/>
</dbReference>
<dbReference type="Pfam" id="PF04098">
    <property type="entry name" value="Rad52_Rad22"/>
    <property type="match status" value="1"/>
</dbReference>
<dbReference type="FunFam" id="3.30.390.80:FF:000001">
    <property type="entry name" value="DNA repair protein RAD52 homolog"/>
    <property type="match status" value="1"/>
</dbReference>
<gene>
    <name evidence="6" type="ORF">MYCIT1_LOCUS510</name>
</gene>
<feature type="compositionally biased region" description="Gly residues" evidence="5">
    <location>
        <begin position="104"/>
        <end position="126"/>
    </location>
</feature>
<organism evidence="6 7">
    <name type="scientific">Mycena citricolor</name>
    <dbReference type="NCBI Taxonomy" id="2018698"/>
    <lineage>
        <taxon>Eukaryota</taxon>
        <taxon>Fungi</taxon>
        <taxon>Dikarya</taxon>
        <taxon>Basidiomycota</taxon>
        <taxon>Agaricomycotina</taxon>
        <taxon>Agaricomycetes</taxon>
        <taxon>Agaricomycetidae</taxon>
        <taxon>Agaricales</taxon>
        <taxon>Marasmiineae</taxon>
        <taxon>Mycenaceae</taxon>
        <taxon>Mycena</taxon>
    </lineage>
</organism>
<keyword evidence="7" id="KW-1185">Reference proteome</keyword>